<dbReference type="InterPro" id="IPR027417">
    <property type="entry name" value="P-loop_NTPase"/>
</dbReference>
<evidence type="ECO:0000313" key="8">
    <source>
        <dbReference type="Proteomes" id="UP000266693"/>
    </source>
</evidence>
<dbReference type="InterPro" id="IPR003439">
    <property type="entry name" value="ABC_transporter-like_ATP-bd"/>
</dbReference>
<dbReference type="EMBL" id="QWLV01000001">
    <property type="protein sequence ID" value="RHW19062.1"/>
    <property type="molecule type" value="Genomic_DNA"/>
</dbReference>
<dbReference type="GO" id="GO:0016887">
    <property type="term" value="F:ATP hydrolysis activity"/>
    <property type="evidence" value="ECO:0007669"/>
    <property type="project" value="InterPro"/>
</dbReference>
<dbReference type="SMART" id="SM00382">
    <property type="entry name" value="AAA"/>
    <property type="match status" value="1"/>
</dbReference>
<evidence type="ECO:0000256" key="2">
    <source>
        <dbReference type="ARBA" id="ARBA00022519"/>
    </source>
</evidence>
<name>A0A396RUD1_9SPHN</name>
<evidence type="ECO:0000313" key="7">
    <source>
        <dbReference type="EMBL" id="RHW19062.1"/>
    </source>
</evidence>
<comment type="similarity">
    <text evidence="5">Belongs to the ABC transporter superfamily. Macrolide exporter (TC 3.A.1.122) family.</text>
</comment>
<dbReference type="InterPro" id="IPR015854">
    <property type="entry name" value="ABC_transpr_LolD-like"/>
</dbReference>
<dbReference type="OrthoDB" id="7202172at2"/>
<gene>
    <name evidence="7" type="ORF">D1610_02755</name>
</gene>
<dbReference type="AlphaFoldDB" id="A0A396RUD1"/>
<protein>
    <submittedName>
        <fullName evidence="7">ABC transporter ATP-binding protein</fullName>
    </submittedName>
</protein>
<evidence type="ECO:0000256" key="1">
    <source>
        <dbReference type="ARBA" id="ARBA00022448"/>
    </source>
</evidence>
<dbReference type="PROSITE" id="PS50893">
    <property type="entry name" value="ABC_TRANSPORTER_2"/>
    <property type="match status" value="1"/>
</dbReference>
<keyword evidence="1" id="KW-0813">Transport</keyword>
<keyword evidence="8" id="KW-1185">Reference proteome</keyword>
<dbReference type="InterPro" id="IPR017911">
    <property type="entry name" value="MacB-like_ATP-bd"/>
</dbReference>
<dbReference type="CDD" id="cd03255">
    <property type="entry name" value="ABC_MJ0796_LolCDE_FtsE"/>
    <property type="match status" value="1"/>
</dbReference>
<dbReference type="InterPro" id="IPR003593">
    <property type="entry name" value="AAA+_ATPase"/>
</dbReference>
<proteinExistence type="inferred from homology"/>
<dbReference type="Gene3D" id="3.40.50.300">
    <property type="entry name" value="P-loop containing nucleotide triphosphate hydrolases"/>
    <property type="match status" value="1"/>
</dbReference>
<accession>A0A396RUD1</accession>
<dbReference type="SUPFAM" id="SSF52540">
    <property type="entry name" value="P-loop containing nucleoside triphosphate hydrolases"/>
    <property type="match status" value="1"/>
</dbReference>
<dbReference type="GO" id="GO:0098796">
    <property type="term" value="C:membrane protein complex"/>
    <property type="evidence" value="ECO:0007669"/>
    <property type="project" value="UniProtKB-ARBA"/>
</dbReference>
<keyword evidence="2" id="KW-0472">Membrane</keyword>
<evidence type="ECO:0000256" key="5">
    <source>
        <dbReference type="ARBA" id="ARBA00038388"/>
    </source>
</evidence>
<evidence type="ECO:0000256" key="3">
    <source>
        <dbReference type="ARBA" id="ARBA00022741"/>
    </source>
</evidence>
<dbReference type="GO" id="GO:0022857">
    <property type="term" value="F:transmembrane transporter activity"/>
    <property type="evidence" value="ECO:0007669"/>
    <property type="project" value="TreeGrafter"/>
</dbReference>
<evidence type="ECO:0000256" key="4">
    <source>
        <dbReference type="ARBA" id="ARBA00022840"/>
    </source>
</evidence>
<dbReference type="Proteomes" id="UP000266693">
    <property type="component" value="Unassembled WGS sequence"/>
</dbReference>
<comment type="caution">
    <text evidence="7">The sequence shown here is derived from an EMBL/GenBank/DDBJ whole genome shotgun (WGS) entry which is preliminary data.</text>
</comment>
<dbReference type="PANTHER" id="PTHR24220:SF86">
    <property type="entry name" value="ABC TRANSPORTER ABCH.1"/>
    <property type="match status" value="1"/>
</dbReference>
<dbReference type="GO" id="GO:0005886">
    <property type="term" value="C:plasma membrane"/>
    <property type="evidence" value="ECO:0007669"/>
    <property type="project" value="TreeGrafter"/>
</dbReference>
<dbReference type="Pfam" id="PF00005">
    <property type="entry name" value="ABC_tran"/>
    <property type="match status" value="1"/>
</dbReference>
<sequence>MVPDIGLIRPPLDVSVPRQAFSRAERNSVLRLSNIHKAYGSRERPVSVLADVSLTVDDGEFCAVLGPSGSGKSTLLNIVGLLDRPCAGEMVLGGTTISHDSAQTTARLRNRLLGFVFQSFQLLPRLNAWQNIAMPLMYRGVPRGERKGRALEMLERVGLSERADHLPSQLSGGQCQRVAIARALVGEPRLILADEPTGSLDSATAGEMIDLLGALNRELGMTIVMVTHDRDLAQACGRRIELLDGRVVADSAAA</sequence>
<dbReference type="InterPro" id="IPR017871">
    <property type="entry name" value="ABC_transporter-like_CS"/>
</dbReference>
<keyword evidence="4 7" id="KW-0067">ATP-binding</keyword>
<keyword evidence="2" id="KW-1003">Cell membrane</keyword>
<organism evidence="7 8">
    <name type="scientific">Sphingomonas gilva</name>
    <dbReference type="NCBI Taxonomy" id="2305907"/>
    <lineage>
        <taxon>Bacteria</taxon>
        <taxon>Pseudomonadati</taxon>
        <taxon>Pseudomonadota</taxon>
        <taxon>Alphaproteobacteria</taxon>
        <taxon>Sphingomonadales</taxon>
        <taxon>Sphingomonadaceae</taxon>
        <taxon>Sphingomonas</taxon>
    </lineage>
</organism>
<dbReference type="GO" id="GO:0005524">
    <property type="term" value="F:ATP binding"/>
    <property type="evidence" value="ECO:0007669"/>
    <property type="project" value="UniProtKB-KW"/>
</dbReference>
<dbReference type="PROSITE" id="PS00211">
    <property type="entry name" value="ABC_TRANSPORTER_1"/>
    <property type="match status" value="1"/>
</dbReference>
<feature type="domain" description="ABC transporter" evidence="6">
    <location>
        <begin position="30"/>
        <end position="254"/>
    </location>
</feature>
<evidence type="ECO:0000259" key="6">
    <source>
        <dbReference type="PROSITE" id="PS50893"/>
    </source>
</evidence>
<reference evidence="7 8" key="1">
    <citation type="submission" date="2018-08" db="EMBL/GenBank/DDBJ databases">
        <title>The multiple taxonomic identification of Sphingomonas gilva.</title>
        <authorList>
            <person name="Zhu D."/>
            <person name="Zheng S."/>
        </authorList>
    </citation>
    <scope>NUCLEOTIDE SEQUENCE [LARGE SCALE GENOMIC DNA]</scope>
    <source>
        <strain evidence="7 8">ZDH117</strain>
    </source>
</reference>
<keyword evidence="2" id="KW-0997">Cell inner membrane</keyword>
<dbReference type="PANTHER" id="PTHR24220">
    <property type="entry name" value="IMPORT ATP-BINDING PROTEIN"/>
    <property type="match status" value="1"/>
</dbReference>
<dbReference type="FunFam" id="3.40.50.300:FF:000032">
    <property type="entry name" value="Export ABC transporter ATP-binding protein"/>
    <property type="match status" value="1"/>
</dbReference>
<keyword evidence="3" id="KW-0547">Nucleotide-binding</keyword>